<evidence type="ECO:0000256" key="7">
    <source>
        <dbReference type="ARBA" id="ARBA00023004"/>
    </source>
</evidence>
<accession>A0A0J1CWU1</accession>
<dbReference type="CDD" id="cd06185">
    <property type="entry name" value="PDR_like"/>
    <property type="match status" value="1"/>
</dbReference>
<keyword evidence="4" id="KW-0001">2Fe-2S</keyword>
<dbReference type="OrthoDB" id="544091at2"/>
<keyword evidence="8" id="KW-0411">Iron-sulfur</keyword>
<dbReference type="InterPro" id="IPR017927">
    <property type="entry name" value="FAD-bd_FR_type"/>
</dbReference>
<dbReference type="CDD" id="cd00207">
    <property type="entry name" value="fer2"/>
    <property type="match status" value="1"/>
</dbReference>
<evidence type="ECO:0000256" key="8">
    <source>
        <dbReference type="ARBA" id="ARBA00023014"/>
    </source>
</evidence>
<evidence type="ECO:0000259" key="10">
    <source>
        <dbReference type="PROSITE" id="PS51384"/>
    </source>
</evidence>
<comment type="caution">
    <text evidence="11">The sequence shown here is derived from an EMBL/GenBank/DDBJ whole genome shotgun (WGS) entry which is preliminary data.</text>
</comment>
<sequence>MDRIELRVEATRDLSPSLKHLRLVPAYGQEQLLAPASAGSHIVLTLRDASRTFRNAYSLTSKPGTRDAYEIIVRRVPESRGGSHFIHREIVAGAVLEATPPVNLFAPVRMAKRHLLIAAGVGITPFLSYLPELEALGQPFELHYCARDDEQACFAGWFGERPNTRVYQDLEGRRLDVTALLRAQPVGTQLYVCGPDALMDHVLSSARELGWPASTLHAERFGSPRGGASFVASLARSGIDVQVPGDVSLLDALEAAGVHADSQCRGGACGVCKTTVLEGRPEHRDYFLSAAERSEGRHIMLCVSRAACERLVLDL</sequence>
<evidence type="ECO:0000256" key="1">
    <source>
        <dbReference type="ARBA" id="ARBA00001917"/>
    </source>
</evidence>
<dbReference type="PATRIC" id="fig|908627.4.peg.4064"/>
<dbReference type="GO" id="GO:0051537">
    <property type="term" value="F:2 iron, 2 sulfur cluster binding"/>
    <property type="evidence" value="ECO:0007669"/>
    <property type="project" value="UniProtKB-KW"/>
</dbReference>
<dbReference type="InterPro" id="IPR012675">
    <property type="entry name" value="Beta-grasp_dom_sf"/>
</dbReference>
<evidence type="ECO:0000256" key="3">
    <source>
        <dbReference type="ARBA" id="ARBA00022643"/>
    </source>
</evidence>
<evidence type="ECO:0000256" key="6">
    <source>
        <dbReference type="ARBA" id="ARBA00023002"/>
    </source>
</evidence>
<dbReference type="GO" id="GO:0016491">
    <property type="term" value="F:oxidoreductase activity"/>
    <property type="evidence" value="ECO:0007669"/>
    <property type="project" value="UniProtKB-KW"/>
</dbReference>
<proteinExistence type="predicted"/>
<dbReference type="Gene3D" id="3.40.50.80">
    <property type="entry name" value="Nucleotide-binding domain of ferredoxin-NADP reductase (FNR) module"/>
    <property type="match status" value="1"/>
</dbReference>
<keyword evidence="6" id="KW-0560">Oxidoreductase</keyword>
<dbReference type="InterPro" id="IPR054582">
    <property type="entry name" value="DmmA-like_N"/>
</dbReference>
<dbReference type="PROSITE" id="PS51085">
    <property type="entry name" value="2FE2S_FER_2"/>
    <property type="match status" value="1"/>
</dbReference>
<dbReference type="AlphaFoldDB" id="A0A0J1CWU1"/>
<evidence type="ECO:0000256" key="4">
    <source>
        <dbReference type="ARBA" id="ARBA00022714"/>
    </source>
</evidence>
<evidence type="ECO:0000313" key="11">
    <source>
        <dbReference type="EMBL" id="KLU24831.1"/>
    </source>
</evidence>
<dbReference type="Pfam" id="PF22290">
    <property type="entry name" value="DmmA-like_N"/>
    <property type="match status" value="1"/>
</dbReference>
<dbReference type="InterPro" id="IPR036010">
    <property type="entry name" value="2Fe-2S_ferredoxin-like_sf"/>
</dbReference>
<dbReference type="Gene3D" id="3.10.20.30">
    <property type="match status" value="1"/>
</dbReference>
<keyword evidence="5" id="KW-0479">Metal-binding</keyword>
<evidence type="ECO:0000259" key="9">
    <source>
        <dbReference type="PROSITE" id="PS51085"/>
    </source>
</evidence>
<evidence type="ECO:0000256" key="5">
    <source>
        <dbReference type="ARBA" id="ARBA00022723"/>
    </source>
</evidence>
<dbReference type="Pfam" id="PF00111">
    <property type="entry name" value="Fer2"/>
    <property type="match status" value="1"/>
</dbReference>
<comment type="cofactor">
    <cofactor evidence="1">
        <name>FMN</name>
        <dbReference type="ChEBI" id="CHEBI:58210"/>
    </cofactor>
</comment>
<dbReference type="PANTHER" id="PTHR47354">
    <property type="entry name" value="NADH OXIDOREDUCTASE HCR"/>
    <property type="match status" value="1"/>
</dbReference>
<dbReference type="SUPFAM" id="SSF54292">
    <property type="entry name" value="2Fe-2S ferredoxin-like"/>
    <property type="match status" value="1"/>
</dbReference>
<dbReference type="PANTHER" id="PTHR47354:SF1">
    <property type="entry name" value="CARNITINE MONOOXYGENASE REDUCTASE SUBUNIT"/>
    <property type="match status" value="1"/>
</dbReference>
<dbReference type="InterPro" id="IPR039261">
    <property type="entry name" value="FNR_nucleotide-bd"/>
</dbReference>
<gene>
    <name evidence="11" type="ORF">EOS_18140</name>
</gene>
<evidence type="ECO:0008006" key="13">
    <source>
        <dbReference type="Google" id="ProtNLM"/>
    </source>
</evidence>
<keyword evidence="2" id="KW-0285">Flavoprotein</keyword>
<dbReference type="EMBL" id="AEJF01000116">
    <property type="protein sequence ID" value="KLU24831.1"/>
    <property type="molecule type" value="Genomic_DNA"/>
</dbReference>
<dbReference type="PRINTS" id="PR00409">
    <property type="entry name" value="PHDIOXRDTASE"/>
</dbReference>
<dbReference type="Proteomes" id="UP000035963">
    <property type="component" value="Unassembled WGS sequence"/>
</dbReference>
<evidence type="ECO:0000256" key="2">
    <source>
        <dbReference type="ARBA" id="ARBA00022630"/>
    </source>
</evidence>
<name>A0A0J1CWU1_9BURK</name>
<dbReference type="PROSITE" id="PS51384">
    <property type="entry name" value="FAD_FR"/>
    <property type="match status" value="1"/>
</dbReference>
<dbReference type="InterPro" id="IPR001041">
    <property type="entry name" value="2Fe-2S_ferredoxin-type"/>
</dbReference>
<evidence type="ECO:0000313" key="12">
    <source>
        <dbReference type="Proteomes" id="UP000035963"/>
    </source>
</evidence>
<dbReference type="InterPro" id="IPR017938">
    <property type="entry name" value="Riboflavin_synthase-like_b-brl"/>
</dbReference>
<protein>
    <recommendedName>
        <fullName evidence="13">Ferredoxin</fullName>
    </recommendedName>
</protein>
<keyword evidence="7" id="KW-0408">Iron</keyword>
<dbReference type="SUPFAM" id="SSF52343">
    <property type="entry name" value="Ferredoxin reductase-like, C-terminal NADP-linked domain"/>
    <property type="match status" value="1"/>
</dbReference>
<dbReference type="Gene3D" id="2.40.30.10">
    <property type="entry name" value="Translation factors"/>
    <property type="match status" value="1"/>
</dbReference>
<dbReference type="PROSITE" id="PS00197">
    <property type="entry name" value="2FE2S_FER_1"/>
    <property type="match status" value="1"/>
</dbReference>
<feature type="domain" description="2Fe-2S ferredoxin-type" evidence="9">
    <location>
        <begin position="230"/>
        <end position="315"/>
    </location>
</feature>
<dbReference type="InterPro" id="IPR006058">
    <property type="entry name" value="2Fe2S_fd_BS"/>
</dbReference>
<dbReference type="InterPro" id="IPR050415">
    <property type="entry name" value="MRET"/>
</dbReference>
<organism evidence="11 12">
    <name type="scientific">Caballeronia mineralivorans PML1(12)</name>
    <dbReference type="NCBI Taxonomy" id="908627"/>
    <lineage>
        <taxon>Bacteria</taxon>
        <taxon>Pseudomonadati</taxon>
        <taxon>Pseudomonadota</taxon>
        <taxon>Betaproteobacteria</taxon>
        <taxon>Burkholderiales</taxon>
        <taxon>Burkholderiaceae</taxon>
        <taxon>Caballeronia</taxon>
    </lineage>
</organism>
<dbReference type="GO" id="GO:0046872">
    <property type="term" value="F:metal ion binding"/>
    <property type="evidence" value="ECO:0007669"/>
    <property type="project" value="UniProtKB-KW"/>
</dbReference>
<reference evidence="11 12" key="1">
    <citation type="journal article" date="2015" name="Genome Announc.">
        <title>Draft Genome Sequence of Burkholderia sp. Strain PML1(12), an Ectomycorrhizosphere-Inhabiting Bacterium with Effective Mineral-Weathering Ability.</title>
        <authorList>
            <person name="Uroz S."/>
            <person name="Oger P."/>
        </authorList>
    </citation>
    <scope>NUCLEOTIDE SEQUENCE [LARGE SCALE GENOMIC DNA]</scope>
    <source>
        <strain evidence="12">PML1(12)</strain>
    </source>
</reference>
<keyword evidence="3" id="KW-0288">FMN</keyword>
<keyword evidence="12" id="KW-1185">Reference proteome</keyword>
<feature type="domain" description="FAD-binding FR-type" evidence="10">
    <location>
        <begin position="1"/>
        <end position="108"/>
    </location>
</feature>
<dbReference type="SUPFAM" id="SSF63380">
    <property type="entry name" value="Riboflavin synthase domain-like"/>
    <property type="match status" value="1"/>
</dbReference>